<comment type="similarity">
    <text evidence="2">Belongs to the ARR-like family.</text>
</comment>
<evidence type="ECO:0000259" key="10">
    <source>
        <dbReference type="PROSITE" id="PS51017"/>
    </source>
</evidence>
<keyword evidence="4" id="KW-0090">Biological rhythms</keyword>
<keyword evidence="6" id="KW-0597">Phosphoprotein</keyword>
<feature type="compositionally biased region" description="Polar residues" evidence="8">
    <location>
        <begin position="167"/>
        <end position="202"/>
    </location>
</feature>
<keyword evidence="3" id="KW-0902">Two-component regulatory system</keyword>
<dbReference type="Gene3D" id="3.40.50.2300">
    <property type="match status" value="1"/>
</dbReference>
<evidence type="ECO:0000313" key="11">
    <source>
        <dbReference type="EMBL" id="CAK9256055.1"/>
    </source>
</evidence>
<keyword evidence="5 7" id="KW-0539">Nucleus</keyword>
<evidence type="ECO:0000259" key="9">
    <source>
        <dbReference type="PROSITE" id="PS50110"/>
    </source>
</evidence>
<feature type="modified residue" description="4-aspartylphosphate" evidence="6">
    <location>
        <position position="74"/>
    </location>
</feature>
<comment type="subcellular location">
    <subcellularLocation>
        <location evidence="1 7">Nucleus</location>
    </subcellularLocation>
</comment>
<feature type="domain" description="CCT" evidence="10">
    <location>
        <begin position="606"/>
        <end position="648"/>
    </location>
</feature>
<evidence type="ECO:0000256" key="4">
    <source>
        <dbReference type="ARBA" id="ARBA00023108"/>
    </source>
</evidence>
<protein>
    <submittedName>
        <fullName evidence="11">Uncharacterized protein</fullName>
    </submittedName>
</protein>
<dbReference type="SMART" id="SM00448">
    <property type="entry name" value="REC"/>
    <property type="match status" value="1"/>
</dbReference>
<gene>
    <name evidence="11" type="ORF">CSSPJE1EN1_LOCUS1533</name>
</gene>
<keyword evidence="12" id="KW-1185">Reference proteome</keyword>
<dbReference type="PANTHER" id="PTHR43874">
    <property type="entry name" value="TWO-COMPONENT RESPONSE REGULATOR"/>
    <property type="match status" value="1"/>
</dbReference>
<dbReference type="Pfam" id="PF06203">
    <property type="entry name" value="CCT"/>
    <property type="match status" value="1"/>
</dbReference>
<dbReference type="Proteomes" id="UP001497444">
    <property type="component" value="Chromosome 1"/>
</dbReference>
<feature type="region of interest" description="Disordered" evidence="8">
    <location>
        <begin position="218"/>
        <end position="250"/>
    </location>
</feature>
<evidence type="ECO:0000256" key="1">
    <source>
        <dbReference type="ARBA" id="ARBA00004123"/>
    </source>
</evidence>
<name>A0ABP0VNL8_9BRYO</name>
<accession>A0ABP0VNL8</accession>
<feature type="compositionally biased region" description="Polar residues" evidence="8">
    <location>
        <begin position="354"/>
        <end position="371"/>
    </location>
</feature>
<evidence type="ECO:0000313" key="12">
    <source>
        <dbReference type="Proteomes" id="UP001497444"/>
    </source>
</evidence>
<evidence type="ECO:0000256" key="6">
    <source>
        <dbReference type="PROSITE-ProRule" id="PRU00169"/>
    </source>
</evidence>
<feature type="region of interest" description="Disordered" evidence="8">
    <location>
        <begin position="152"/>
        <end position="202"/>
    </location>
</feature>
<dbReference type="InterPro" id="IPR010402">
    <property type="entry name" value="CCT_domain"/>
</dbReference>
<dbReference type="Pfam" id="PF00072">
    <property type="entry name" value="Response_reg"/>
    <property type="match status" value="1"/>
</dbReference>
<dbReference type="PANTHER" id="PTHR43874:SF125">
    <property type="entry name" value="TWO-COMPONENT RESPONSE REGULATOR-LIKE APRR7"/>
    <property type="match status" value="1"/>
</dbReference>
<organism evidence="11 12">
    <name type="scientific">Sphagnum jensenii</name>
    <dbReference type="NCBI Taxonomy" id="128206"/>
    <lineage>
        <taxon>Eukaryota</taxon>
        <taxon>Viridiplantae</taxon>
        <taxon>Streptophyta</taxon>
        <taxon>Embryophyta</taxon>
        <taxon>Bryophyta</taxon>
        <taxon>Sphagnophytina</taxon>
        <taxon>Sphagnopsida</taxon>
        <taxon>Sphagnales</taxon>
        <taxon>Sphagnaceae</taxon>
        <taxon>Sphagnum</taxon>
    </lineage>
</organism>
<proteinExistence type="inferred from homology"/>
<evidence type="ECO:0000256" key="7">
    <source>
        <dbReference type="PROSITE-ProRule" id="PRU00357"/>
    </source>
</evidence>
<dbReference type="SUPFAM" id="SSF52172">
    <property type="entry name" value="CheY-like"/>
    <property type="match status" value="1"/>
</dbReference>
<reference evidence="11 12" key="1">
    <citation type="submission" date="2024-02" db="EMBL/GenBank/DDBJ databases">
        <authorList>
            <consortium name="ELIXIR-Norway"/>
            <consortium name="Elixir Norway"/>
        </authorList>
    </citation>
    <scope>NUCLEOTIDE SEQUENCE [LARGE SCALE GENOMIC DNA]</scope>
</reference>
<feature type="region of interest" description="Disordered" evidence="8">
    <location>
        <begin position="433"/>
        <end position="452"/>
    </location>
</feature>
<dbReference type="InterPro" id="IPR011006">
    <property type="entry name" value="CheY-like_superfamily"/>
</dbReference>
<sequence length="661" mass="71703">MGQSKLYSNAGGWESFLPHSQLRVLLAEDDDCTRHVVSALLRNCNYEVTSASSGALAWELLEKRNFQFDLVLTDVILPCLSGLDLLSKIKSYEACKQIPVVMMSTHDSLDTVFNCLSKEAADFLVKPVRKNELKNLWQHVWRRCKSSSIGGSRIGTGKEDVPKSHVGSDNNVTGSNGDSENISSGLNVQGGSDNGSGNQVCTDQEMGQDLEMATPRPASGYVEKSQQPACGANRNEESTPAMEEMEVDNCKEKCNELQEGERSNSGADDSADKTSQRAIDLIGSIASQQPAAFVEQPGDGIEMMDWRGSNSQKNLDNQPSESYSPPTLNLSLKRPRARGEMDTDADDQRMLRHSGSSAFSSGNGQETNSSAMGPMMKNGASGSSMLVPSMQNVKCRGDYAGAPMSYEDIPAAYRPTLQTMYYAHPGGTNTWGAAGPSPNLAEDGEKFNHSPALNEHAGLSHLQHPQSQVHFRHSYSEHHFNSQHQMLQVPNPQSQQEKQESTAETGSGAPAFGSSTVLDRKVGNSGSSNAQSSNGNDSMPANVSVSGHNNDNKGRNGMAAGSNGKIGNDENSGSGSGFGAVNIGCVNQGLDEMSGANGLDNHFAIREAALHKFRQKRKQRCFEKKVRYQSRKRLAEQRPRVQGQFVRQNVHDLNVSELDYR</sequence>
<dbReference type="InterPro" id="IPR045279">
    <property type="entry name" value="ARR-like"/>
</dbReference>
<feature type="compositionally biased region" description="Basic and acidic residues" evidence="8">
    <location>
        <begin position="337"/>
        <end position="350"/>
    </location>
</feature>
<evidence type="ECO:0000256" key="8">
    <source>
        <dbReference type="SAM" id="MobiDB-lite"/>
    </source>
</evidence>
<dbReference type="PROSITE" id="PS50110">
    <property type="entry name" value="RESPONSE_REGULATORY"/>
    <property type="match status" value="1"/>
</dbReference>
<dbReference type="PROSITE" id="PS51017">
    <property type="entry name" value="CCT"/>
    <property type="match status" value="1"/>
</dbReference>
<dbReference type="InterPro" id="IPR001789">
    <property type="entry name" value="Sig_transdc_resp-reg_receiver"/>
</dbReference>
<feature type="compositionally biased region" description="Polar residues" evidence="8">
    <location>
        <begin position="482"/>
        <end position="496"/>
    </location>
</feature>
<feature type="compositionally biased region" description="Low complexity" evidence="8">
    <location>
        <begin position="523"/>
        <end position="538"/>
    </location>
</feature>
<feature type="compositionally biased region" description="Polar residues" evidence="8">
    <location>
        <begin position="308"/>
        <end position="330"/>
    </location>
</feature>
<evidence type="ECO:0000256" key="5">
    <source>
        <dbReference type="ARBA" id="ARBA00023242"/>
    </source>
</evidence>
<dbReference type="EMBL" id="OZ020096">
    <property type="protein sequence ID" value="CAK9256055.1"/>
    <property type="molecule type" value="Genomic_DNA"/>
</dbReference>
<evidence type="ECO:0000256" key="3">
    <source>
        <dbReference type="ARBA" id="ARBA00023012"/>
    </source>
</evidence>
<feature type="region of interest" description="Disordered" evidence="8">
    <location>
        <begin position="477"/>
        <end position="571"/>
    </location>
</feature>
<feature type="region of interest" description="Disordered" evidence="8">
    <location>
        <begin position="301"/>
        <end position="371"/>
    </location>
</feature>
<evidence type="ECO:0000256" key="2">
    <source>
        <dbReference type="ARBA" id="ARBA00010330"/>
    </source>
</evidence>
<feature type="domain" description="Response regulatory" evidence="9">
    <location>
        <begin position="23"/>
        <end position="141"/>
    </location>
</feature>
<feature type="compositionally biased region" description="Polar residues" evidence="8">
    <location>
        <begin position="539"/>
        <end position="549"/>
    </location>
</feature>